<reference evidence="1 2" key="1">
    <citation type="submission" date="2024-06" db="EMBL/GenBank/DDBJ databases">
        <title>Lysinibacillus zambalefons sp. nov., a Novel Firmicute Isolated from the Poon Bato Zambales Hyperalkaline Spring.</title>
        <authorList>
            <person name="Aja J.A."/>
            <person name="Lazaro J.E.H."/>
            <person name="Llorin L.D."/>
            <person name="Lim K.R."/>
            <person name="Teodosio J."/>
            <person name="Dalisay D.S."/>
        </authorList>
    </citation>
    <scope>NUCLEOTIDE SEQUENCE [LARGE SCALE GENOMIC DNA]</scope>
    <source>
        <strain evidence="1 2">M3</strain>
    </source>
</reference>
<sequence length="92" mass="10525">MTSFFSGGTFTKLNLNIFQGVEIDENNYTLKASIRKLIATNIFMMKPRFWLIGDAMTAEVMYRKRTNIKISNQVLSADGGLIDQHLRKLSHI</sequence>
<dbReference type="EMBL" id="JBEGDG010000004">
    <property type="protein sequence ID" value="MEQ6354648.1"/>
    <property type="molecule type" value="Genomic_DNA"/>
</dbReference>
<comment type="caution">
    <text evidence="1">The sequence shown here is derived from an EMBL/GenBank/DDBJ whole genome shotgun (WGS) entry which is preliminary data.</text>
</comment>
<evidence type="ECO:0000313" key="1">
    <source>
        <dbReference type="EMBL" id="MEQ6354648.1"/>
    </source>
</evidence>
<organism evidence="1 2">
    <name type="scientific">Lysinibacillus zambalensis</name>
    <dbReference type="NCBI Taxonomy" id="3160866"/>
    <lineage>
        <taxon>Bacteria</taxon>
        <taxon>Bacillati</taxon>
        <taxon>Bacillota</taxon>
        <taxon>Bacilli</taxon>
        <taxon>Bacillales</taxon>
        <taxon>Bacillaceae</taxon>
        <taxon>Lysinibacillus</taxon>
    </lineage>
</organism>
<gene>
    <name evidence="1" type="ORF">ABNX05_08480</name>
</gene>
<dbReference type="Proteomes" id="UP001478862">
    <property type="component" value="Unassembled WGS sequence"/>
</dbReference>
<protein>
    <submittedName>
        <fullName evidence="1">Uncharacterized protein</fullName>
    </submittedName>
</protein>
<evidence type="ECO:0000313" key="2">
    <source>
        <dbReference type="Proteomes" id="UP001478862"/>
    </source>
</evidence>
<name>A0ABV1MTR9_9BACI</name>
<proteinExistence type="predicted"/>
<keyword evidence="2" id="KW-1185">Reference proteome</keyword>
<accession>A0ABV1MTR9</accession>